<evidence type="ECO:0000313" key="1">
    <source>
        <dbReference type="EMBL" id="KAH3844021.1"/>
    </source>
</evidence>
<organism evidence="1 2">
    <name type="scientific">Dreissena polymorpha</name>
    <name type="common">Zebra mussel</name>
    <name type="synonym">Mytilus polymorpha</name>
    <dbReference type="NCBI Taxonomy" id="45954"/>
    <lineage>
        <taxon>Eukaryota</taxon>
        <taxon>Metazoa</taxon>
        <taxon>Spiralia</taxon>
        <taxon>Lophotrochozoa</taxon>
        <taxon>Mollusca</taxon>
        <taxon>Bivalvia</taxon>
        <taxon>Autobranchia</taxon>
        <taxon>Heteroconchia</taxon>
        <taxon>Euheterodonta</taxon>
        <taxon>Imparidentia</taxon>
        <taxon>Neoheterodontei</taxon>
        <taxon>Myida</taxon>
        <taxon>Dreissenoidea</taxon>
        <taxon>Dreissenidae</taxon>
        <taxon>Dreissena</taxon>
    </lineage>
</organism>
<dbReference type="Proteomes" id="UP000828390">
    <property type="component" value="Unassembled WGS sequence"/>
</dbReference>
<accession>A0A9D4QUF1</accession>
<dbReference type="EMBL" id="JAIWYP010000003">
    <property type="protein sequence ID" value="KAH3844021.1"/>
    <property type="molecule type" value="Genomic_DNA"/>
</dbReference>
<name>A0A9D4QUF1_DREPO</name>
<comment type="caution">
    <text evidence="1">The sequence shown here is derived from an EMBL/GenBank/DDBJ whole genome shotgun (WGS) entry which is preliminary data.</text>
</comment>
<protein>
    <submittedName>
        <fullName evidence="1">Uncharacterized protein</fullName>
    </submittedName>
</protein>
<gene>
    <name evidence="1" type="ORF">DPMN_086272</name>
</gene>
<reference evidence="1" key="1">
    <citation type="journal article" date="2019" name="bioRxiv">
        <title>The Genome of the Zebra Mussel, Dreissena polymorpha: A Resource for Invasive Species Research.</title>
        <authorList>
            <person name="McCartney M.A."/>
            <person name="Auch B."/>
            <person name="Kono T."/>
            <person name="Mallez S."/>
            <person name="Zhang Y."/>
            <person name="Obille A."/>
            <person name="Becker A."/>
            <person name="Abrahante J.E."/>
            <person name="Garbe J."/>
            <person name="Badalamenti J.P."/>
            <person name="Herman A."/>
            <person name="Mangelson H."/>
            <person name="Liachko I."/>
            <person name="Sullivan S."/>
            <person name="Sone E.D."/>
            <person name="Koren S."/>
            <person name="Silverstein K.A.T."/>
            <person name="Beckman K.B."/>
            <person name="Gohl D.M."/>
        </authorList>
    </citation>
    <scope>NUCLEOTIDE SEQUENCE</scope>
    <source>
        <strain evidence="1">Duluth1</strain>
        <tissue evidence="1">Whole animal</tissue>
    </source>
</reference>
<sequence length="181" mass="20575">MFKNMTSRVFTSGNYLTLGGHVFVSIRTIFELNHHIQKTNPLTKFHEDWGKNRSKPISNATVVSIKNVLTKFHEDWTKNVTSLNIAPPPCELDLENCVTSIVFTMKTGPPTGGHLHEDWASYVTSSVFELIRGIIGTNILTKIHEYQTRNVAFRLFTRQNVDEKRRTDDARQTKGDPKSSA</sequence>
<evidence type="ECO:0000313" key="2">
    <source>
        <dbReference type="Proteomes" id="UP000828390"/>
    </source>
</evidence>
<reference evidence="1" key="2">
    <citation type="submission" date="2020-11" db="EMBL/GenBank/DDBJ databases">
        <authorList>
            <person name="McCartney M.A."/>
            <person name="Auch B."/>
            <person name="Kono T."/>
            <person name="Mallez S."/>
            <person name="Becker A."/>
            <person name="Gohl D.M."/>
            <person name="Silverstein K.A.T."/>
            <person name="Koren S."/>
            <person name="Bechman K.B."/>
            <person name="Herman A."/>
            <person name="Abrahante J.E."/>
            <person name="Garbe J."/>
        </authorList>
    </citation>
    <scope>NUCLEOTIDE SEQUENCE</scope>
    <source>
        <strain evidence="1">Duluth1</strain>
        <tissue evidence="1">Whole animal</tissue>
    </source>
</reference>
<dbReference type="AlphaFoldDB" id="A0A9D4QUF1"/>
<keyword evidence="2" id="KW-1185">Reference proteome</keyword>
<proteinExistence type="predicted"/>